<keyword evidence="5 7" id="KW-0238">DNA-binding</keyword>
<proteinExistence type="inferred from homology"/>
<dbReference type="RefSeq" id="WP_029160976.1">
    <property type="nucleotide sequence ID" value="NZ_CP009933.1"/>
</dbReference>
<accession>A0A0E3K1N1</accession>
<dbReference type="STRING" id="1548.CSCA_3062"/>
<dbReference type="InterPro" id="IPR036251">
    <property type="entry name" value="Arg_repress_C_sf"/>
</dbReference>
<evidence type="ECO:0000256" key="3">
    <source>
        <dbReference type="ARBA" id="ARBA00022490"/>
    </source>
</evidence>
<dbReference type="InterPro" id="IPR020900">
    <property type="entry name" value="Arg_repress_DNA-bd"/>
</dbReference>
<evidence type="ECO:0000313" key="12">
    <source>
        <dbReference type="Proteomes" id="UP000033115"/>
    </source>
</evidence>
<evidence type="ECO:0000256" key="5">
    <source>
        <dbReference type="ARBA" id="ARBA00023125"/>
    </source>
</evidence>
<dbReference type="GO" id="GO:0006526">
    <property type="term" value="P:L-arginine biosynthetic process"/>
    <property type="evidence" value="ECO:0007669"/>
    <property type="project" value="UniProtKB-UniPathway"/>
</dbReference>
<comment type="similarity">
    <text evidence="2 7">Belongs to the ArgR family.</text>
</comment>
<comment type="function">
    <text evidence="7">Regulates arginine biosynthesis genes.</text>
</comment>
<keyword evidence="7" id="KW-0055">Arginine biosynthesis</keyword>
<dbReference type="InterPro" id="IPR036390">
    <property type="entry name" value="WH_DNA-bd_sf"/>
</dbReference>
<evidence type="ECO:0000256" key="2">
    <source>
        <dbReference type="ARBA" id="ARBA00008316"/>
    </source>
</evidence>
<dbReference type="PANTHER" id="PTHR34471">
    <property type="entry name" value="ARGININE REPRESSOR"/>
    <property type="match status" value="1"/>
</dbReference>
<feature type="domain" description="Arginine repressor DNA-binding" evidence="9">
    <location>
        <begin position="2"/>
        <end position="62"/>
    </location>
</feature>
<dbReference type="InterPro" id="IPR020899">
    <property type="entry name" value="Arg_repress_C"/>
</dbReference>
<organism evidence="11 12">
    <name type="scientific">Clostridium scatologenes</name>
    <dbReference type="NCBI Taxonomy" id="1548"/>
    <lineage>
        <taxon>Bacteria</taxon>
        <taxon>Bacillati</taxon>
        <taxon>Bacillota</taxon>
        <taxon>Clostridia</taxon>
        <taxon>Eubacteriales</taxon>
        <taxon>Clostridiaceae</taxon>
        <taxon>Clostridium</taxon>
    </lineage>
</organism>
<dbReference type="HOGENOM" id="CLU_097103_3_0_9"/>
<feature type="domain" description="Arginine repressor C-terminal" evidence="10">
    <location>
        <begin position="80"/>
        <end position="145"/>
    </location>
</feature>
<dbReference type="InterPro" id="IPR001669">
    <property type="entry name" value="Arg_repress"/>
</dbReference>
<dbReference type="PANTHER" id="PTHR34471:SF1">
    <property type="entry name" value="ARGININE REPRESSOR"/>
    <property type="match status" value="1"/>
</dbReference>
<keyword evidence="6 7" id="KW-0804">Transcription</keyword>
<dbReference type="Proteomes" id="UP000033115">
    <property type="component" value="Chromosome"/>
</dbReference>
<keyword evidence="3 7" id="KW-0963">Cytoplasm</keyword>
<dbReference type="GO" id="GO:0003677">
    <property type="term" value="F:DNA binding"/>
    <property type="evidence" value="ECO:0007669"/>
    <property type="project" value="UniProtKB-KW"/>
</dbReference>
<keyword evidence="12" id="KW-1185">Reference proteome</keyword>
<dbReference type="HAMAP" id="MF_00173">
    <property type="entry name" value="Arg_repressor"/>
    <property type="match status" value="1"/>
</dbReference>
<evidence type="ECO:0000256" key="8">
    <source>
        <dbReference type="NCBIfam" id="TIGR01529"/>
    </source>
</evidence>
<keyword evidence="7" id="KW-0678">Repressor</keyword>
<dbReference type="InterPro" id="IPR036388">
    <property type="entry name" value="WH-like_DNA-bd_sf"/>
</dbReference>
<dbReference type="NCBIfam" id="NF001680">
    <property type="entry name" value="PRK00441.1"/>
    <property type="match status" value="1"/>
</dbReference>
<dbReference type="GO" id="GO:0003700">
    <property type="term" value="F:DNA-binding transcription factor activity"/>
    <property type="evidence" value="ECO:0007669"/>
    <property type="project" value="UniProtKB-UniRule"/>
</dbReference>
<dbReference type="UniPathway" id="UPA00068"/>
<dbReference type="GO" id="GO:0005737">
    <property type="term" value="C:cytoplasm"/>
    <property type="evidence" value="ECO:0007669"/>
    <property type="project" value="UniProtKB-SubCell"/>
</dbReference>
<evidence type="ECO:0000259" key="9">
    <source>
        <dbReference type="Pfam" id="PF01316"/>
    </source>
</evidence>
<dbReference type="GO" id="GO:1900079">
    <property type="term" value="P:regulation of arginine biosynthetic process"/>
    <property type="evidence" value="ECO:0007669"/>
    <property type="project" value="UniProtKB-UniRule"/>
</dbReference>
<dbReference type="GO" id="GO:0034618">
    <property type="term" value="F:arginine binding"/>
    <property type="evidence" value="ECO:0007669"/>
    <property type="project" value="InterPro"/>
</dbReference>
<gene>
    <name evidence="7" type="primary">argR</name>
    <name evidence="11" type="ORF">CSCA_3062</name>
</gene>
<dbReference type="Gene3D" id="1.10.10.10">
    <property type="entry name" value="Winged helix-like DNA-binding domain superfamily/Winged helix DNA-binding domain"/>
    <property type="match status" value="1"/>
</dbReference>
<evidence type="ECO:0000313" key="11">
    <source>
        <dbReference type="EMBL" id="AKA70187.1"/>
    </source>
</evidence>
<sequence length="150" mass="16477">MKVTRHAKILEIISSKNIETQESLAEELKISGMDVTQATVSRDIRELKLIKVLGDNGNYKYATRVHTENFLSDKLMNIFSQTAISAENVDNFIIIKTISGSANAAAEAIDSLNFHGIVGTIAGNNTILILARDTDKAKSIIQDMKKIISQ</sequence>
<dbReference type="EMBL" id="CP009933">
    <property type="protein sequence ID" value="AKA70187.1"/>
    <property type="molecule type" value="Genomic_DNA"/>
</dbReference>
<dbReference type="Pfam" id="PF01316">
    <property type="entry name" value="Arg_repressor"/>
    <property type="match status" value="1"/>
</dbReference>
<protein>
    <recommendedName>
        <fullName evidence="7 8">Arginine repressor</fullName>
    </recommendedName>
</protein>
<evidence type="ECO:0000256" key="6">
    <source>
        <dbReference type="ARBA" id="ARBA00023163"/>
    </source>
</evidence>
<dbReference type="Gene3D" id="3.30.1360.40">
    <property type="match status" value="1"/>
</dbReference>
<evidence type="ECO:0000256" key="1">
    <source>
        <dbReference type="ARBA" id="ARBA00004496"/>
    </source>
</evidence>
<keyword evidence="7" id="KW-0028">Amino-acid biosynthesis</keyword>
<dbReference type="GO" id="GO:0051259">
    <property type="term" value="P:protein complex oligomerization"/>
    <property type="evidence" value="ECO:0007669"/>
    <property type="project" value="InterPro"/>
</dbReference>
<dbReference type="SUPFAM" id="SSF55252">
    <property type="entry name" value="C-terminal domain of arginine repressor"/>
    <property type="match status" value="1"/>
</dbReference>
<evidence type="ECO:0000256" key="7">
    <source>
        <dbReference type="HAMAP-Rule" id="MF_00173"/>
    </source>
</evidence>
<dbReference type="NCBIfam" id="TIGR01529">
    <property type="entry name" value="argR_whole"/>
    <property type="match status" value="1"/>
</dbReference>
<keyword evidence="4 7" id="KW-0805">Transcription regulation</keyword>
<dbReference type="PRINTS" id="PR01467">
    <property type="entry name" value="ARGREPRESSOR"/>
</dbReference>
<evidence type="ECO:0000256" key="4">
    <source>
        <dbReference type="ARBA" id="ARBA00023015"/>
    </source>
</evidence>
<name>A0A0E3K1N1_CLOSL</name>
<dbReference type="Pfam" id="PF02863">
    <property type="entry name" value="Arg_repressor_C"/>
    <property type="match status" value="1"/>
</dbReference>
<comment type="subcellular location">
    <subcellularLocation>
        <location evidence="1 7">Cytoplasm</location>
    </subcellularLocation>
</comment>
<evidence type="ECO:0000259" key="10">
    <source>
        <dbReference type="Pfam" id="PF02863"/>
    </source>
</evidence>
<dbReference type="KEGG" id="csq:CSCA_3062"/>
<comment type="pathway">
    <text evidence="7">Amino-acid biosynthesis; L-arginine biosynthesis [regulation].</text>
</comment>
<dbReference type="SUPFAM" id="SSF46785">
    <property type="entry name" value="Winged helix' DNA-binding domain"/>
    <property type="match status" value="1"/>
</dbReference>
<reference evidence="11 12" key="1">
    <citation type="journal article" date="2015" name="J. Biotechnol.">
        <title>Complete genome sequence of a malodorant-producing acetogen, Clostridium scatologenes ATCC 25775(T).</title>
        <authorList>
            <person name="Zhu Z."/>
            <person name="Guo T."/>
            <person name="Zheng H."/>
            <person name="Song T."/>
            <person name="Ouyang P."/>
            <person name="Xie J."/>
        </authorList>
    </citation>
    <scope>NUCLEOTIDE SEQUENCE [LARGE SCALE GENOMIC DNA]</scope>
    <source>
        <strain evidence="11 12">ATCC 25775</strain>
    </source>
</reference>
<dbReference type="AlphaFoldDB" id="A0A0E3K1N1"/>